<dbReference type="Proteomes" id="UP000554482">
    <property type="component" value="Unassembled WGS sequence"/>
</dbReference>
<dbReference type="EMBL" id="JABWDY010030883">
    <property type="protein sequence ID" value="KAF5185307.1"/>
    <property type="molecule type" value="Genomic_DNA"/>
</dbReference>
<dbReference type="PANTHER" id="PTHR31286">
    <property type="entry name" value="GLYCINE-RICH CELL WALL STRUCTURAL PROTEIN 1.8-LIKE"/>
    <property type="match status" value="1"/>
</dbReference>
<feature type="domain" description="DUF4283" evidence="1">
    <location>
        <begin position="38"/>
        <end position="116"/>
    </location>
</feature>
<evidence type="ECO:0000313" key="2">
    <source>
        <dbReference type="EMBL" id="KAF5185307.1"/>
    </source>
</evidence>
<dbReference type="AlphaFoldDB" id="A0A7J6VKN8"/>
<reference evidence="2 3" key="1">
    <citation type="submission" date="2020-06" db="EMBL/GenBank/DDBJ databases">
        <title>Transcriptomic and genomic resources for Thalictrum thalictroides and T. hernandezii: Facilitating candidate gene discovery in an emerging model plant lineage.</title>
        <authorList>
            <person name="Arias T."/>
            <person name="Riano-Pachon D.M."/>
            <person name="Di Stilio V.S."/>
        </authorList>
    </citation>
    <scope>NUCLEOTIDE SEQUENCE [LARGE SCALE GENOMIC DNA]</scope>
    <source>
        <strain evidence="3">cv. WT478/WT964</strain>
        <tissue evidence="2">Leaves</tissue>
    </source>
</reference>
<dbReference type="InterPro" id="IPR040256">
    <property type="entry name" value="At4g02000-like"/>
</dbReference>
<dbReference type="OrthoDB" id="1750606at2759"/>
<organism evidence="2 3">
    <name type="scientific">Thalictrum thalictroides</name>
    <name type="common">Rue-anemone</name>
    <name type="synonym">Anemone thalictroides</name>
    <dbReference type="NCBI Taxonomy" id="46969"/>
    <lineage>
        <taxon>Eukaryota</taxon>
        <taxon>Viridiplantae</taxon>
        <taxon>Streptophyta</taxon>
        <taxon>Embryophyta</taxon>
        <taxon>Tracheophyta</taxon>
        <taxon>Spermatophyta</taxon>
        <taxon>Magnoliopsida</taxon>
        <taxon>Ranunculales</taxon>
        <taxon>Ranunculaceae</taxon>
        <taxon>Thalictroideae</taxon>
        <taxon>Thalictrum</taxon>
    </lineage>
</organism>
<proteinExistence type="predicted"/>
<gene>
    <name evidence="2" type="ORF">FRX31_025105</name>
</gene>
<dbReference type="PANTHER" id="PTHR31286:SF167">
    <property type="entry name" value="OS09G0268800 PROTEIN"/>
    <property type="match status" value="1"/>
</dbReference>
<sequence length="180" mass="20527">MDNQIHDLTTSITTSLSIPNLTMRIQIPVSMLRENGSQWNHTLIFTLLDGGHLNPNHFMRTIKIKWKITEVCDMVRAGHNRFICRFSNVNDQERIDDNQPWMVMGCLILMETFSTGMVAANITFERLPLWLSFKGLELDNLNSDTVRLIGEAAGNVTTVLPMGVIPRSAEGYRARECQYQ</sequence>
<dbReference type="InterPro" id="IPR025558">
    <property type="entry name" value="DUF4283"/>
</dbReference>
<protein>
    <recommendedName>
        <fullName evidence="1">DUF4283 domain-containing protein</fullName>
    </recommendedName>
</protein>
<comment type="caution">
    <text evidence="2">The sequence shown here is derived from an EMBL/GenBank/DDBJ whole genome shotgun (WGS) entry which is preliminary data.</text>
</comment>
<evidence type="ECO:0000259" key="1">
    <source>
        <dbReference type="Pfam" id="PF14111"/>
    </source>
</evidence>
<dbReference type="Pfam" id="PF14111">
    <property type="entry name" value="DUF4283"/>
    <property type="match status" value="1"/>
</dbReference>
<name>A0A7J6VKN8_THATH</name>
<accession>A0A7J6VKN8</accession>
<evidence type="ECO:0000313" key="3">
    <source>
        <dbReference type="Proteomes" id="UP000554482"/>
    </source>
</evidence>
<keyword evidence="3" id="KW-1185">Reference proteome</keyword>